<protein>
    <submittedName>
        <fullName evidence="1">Uncharacterized protein</fullName>
    </submittedName>
</protein>
<dbReference type="RefSeq" id="WP_184515997.1">
    <property type="nucleotide sequence ID" value="NZ_CP050292.1"/>
</dbReference>
<reference evidence="2" key="1">
    <citation type="journal article" date="2020" name="Mol. Plant Microbe">
        <title>Rhizobial microsymbionts of the narrowly endemic Oxytropis species growing in Kamchatka are characterized by significant genetic diversity and possess a set of genes that are associated with T3SS and T6SS secretion systems and can affect the development of symbiosis.</title>
        <authorList>
            <person name="Safronova V."/>
            <person name="Guro P."/>
            <person name="Sazanova A."/>
            <person name="Kuznetsova I."/>
            <person name="Belimov A."/>
            <person name="Yakubov V."/>
            <person name="Chirak E."/>
            <person name="Afonin A."/>
            <person name="Gogolev Y."/>
            <person name="Andronov E."/>
            <person name="Tikhonovich I."/>
        </authorList>
    </citation>
    <scope>NUCLEOTIDE SEQUENCE [LARGE SCALE GENOMIC DNA]</scope>
    <source>
        <strain evidence="2">581</strain>
    </source>
</reference>
<gene>
    <name evidence="1" type="ORF">HB776_05885</name>
</gene>
<dbReference type="AlphaFoldDB" id="A0A7G6TVN4"/>
<organism evidence="1 2">
    <name type="scientific">Tardiphaga robiniae</name>
    <dbReference type="NCBI Taxonomy" id="943830"/>
    <lineage>
        <taxon>Bacteria</taxon>
        <taxon>Pseudomonadati</taxon>
        <taxon>Pseudomonadota</taxon>
        <taxon>Alphaproteobacteria</taxon>
        <taxon>Hyphomicrobiales</taxon>
        <taxon>Nitrobacteraceae</taxon>
        <taxon>Tardiphaga</taxon>
    </lineage>
</organism>
<accession>A0A7G6TVN4</accession>
<sequence length="130" mass="14720">MKEAKPTKAKSLLELLQPLLAIPADEIFIVKNGTYQHLEEGKWIAGDFPNEIRIDRNTHMRTGEKHAHIHDRKGNERYAVTFDAKPSHGTKSFRLSDGQADALRKEGFNIPKNRIVEASLIWSGPTIEYG</sequence>
<proteinExistence type="predicted"/>
<name>A0A7G6TVN4_9BRAD</name>
<dbReference type="EMBL" id="CP050292">
    <property type="protein sequence ID" value="QND70816.1"/>
    <property type="molecule type" value="Genomic_DNA"/>
</dbReference>
<dbReference type="KEGG" id="trb:HB776_05885"/>
<evidence type="ECO:0000313" key="1">
    <source>
        <dbReference type="EMBL" id="QND70816.1"/>
    </source>
</evidence>
<evidence type="ECO:0000313" key="2">
    <source>
        <dbReference type="Proteomes" id="UP000515291"/>
    </source>
</evidence>
<dbReference type="Proteomes" id="UP000515291">
    <property type="component" value="Chromosome"/>
</dbReference>